<sequence>MAESIDVYLITGFLGSGKTTLLNQIIGQMPKDYKLMILMNEFGEIGIDGTLVAGEDLDILEVSKGSIFCACVKTDFIKGLYEIAHKIKPDILLVEATGVANPADMKKDLELSVFQGIFRFKEQFCVVDAANFLDAFQVYASVEHQIASSTRFIINKTDLASREQIEEIKELIARYHPDPQFMETTYARVDVRDLLSLESSTTKEWAVVIPQMTDVELEQYVEDMLSDPRASITPPDLLISASFFWKGGPLSAIEDMSGQLPPGVVRAKGFIRENGKTYLYNNVMGRYVLEEYGQPIKENQRNVLVFIAPPEVMALVEDVMKNFGFVKTGEVNRQAYMKT</sequence>
<dbReference type="PANTHER" id="PTHR13748">
    <property type="entry name" value="COBW-RELATED"/>
    <property type="match status" value="1"/>
</dbReference>
<dbReference type="InterPro" id="IPR051316">
    <property type="entry name" value="Zinc-reg_GTPase_activator"/>
</dbReference>
<dbReference type="AlphaFoldDB" id="A0A6N7ITD9"/>
<dbReference type="Pfam" id="PF07683">
    <property type="entry name" value="CobW_C"/>
    <property type="match status" value="1"/>
</dbReference>
<evidence type="ECO:0000259" key="1">
    <source>
        <dbReference type="Pfam" id="PF02492"/>
    </source>
</evidence>
<evidence type="ECO:0000313" key="4">
    <source>
        <dbReference type="Proteomes" id="UP000441717"/>
    </source>
</evidence>
<evidence type="ECO:0000259" key="2">
    <source>
        <dbReference type="Pfam" id="PF07683"/>
    </source>
</evidence>
<dbReference type="RefSeq" id="WP_152947128.1">
    <property type="nucleotide sequence ID" value="NZ_WHYR01000027.1"/>
</dbReference>
<dbReference type="Proteomes" id="UP000441717">
    <property type="component" value="Unassembled WGS sequence"/>
</dbReference>
<evidence type="ECO:0008006" key="5">
    <source>
        <dbReference type="Google" id="ProtNLM"/>
    </source>
</evidence>
<dbReference type="GO" id="GO:0005737">
    <property type="term" value="C:cytoplasm"/>
    <property type="evidence" value="ECO:0007669"/>
    <property type="project" value="TreeGrafter"/>
</dbReference>
<dbReference type="SUPFAM" id="SSF52540">
    <property type="entry name" value="P-loop containing nucleoside triphosphate hydrolases"/>
    <property type="match status" value="1"/>
</dbReference>
<dbReference type="Pfam" id="PF02492">
    <property type="entry name" value="cobW"/>
    <property type="match status" value="1"/>
</dbReference>
<feature type="domain" description="CobW C-terminal" evidence="2">
    <location>
        <begin position="254"/>
        <end position="308"/>
    </location>
</feature>
<proteinExistence type="predicted"/>
<comment type="caution">
    <text evidence="3">The sequence shown here is derived from an EMBL/GenBank/DDBJ whole genome shotgun (WGS) entry which is preliminary data.</text>
</comment>
<dbReference type="PANTHER" id="PTHR13748:SF62">
    <property type="entry name" value="COBW DOMAIN-CONTAINING PROTEIN"/>
    <property type="match status" value="1"/>
</dbReference>
<dbReference type="OrthoDB" id="9808822at2"/>
<accession>A0A6N7ITD9</accession>
<dbReference type="CDD" id="cd03112">
    <property type="entry name" value="CobW-like"/>
    <property type="match status" value="1"/>
</dbReference>
<dbReference type="InterPro" id="IPR027417">
    <property type="entry name" value="P-loop_NTPase"/>
</dbReference>
<evidence type="ECO:0000313" key="3">
    <source>
        <dbReference type="EMBL" id="MQL52727.1"/>
    </source>
</evidence>
<reference evidence="3 4" key="1">
    <citation type="submission" date="2019-10" db="EMBL/GenBank/DDBJ databases">
        <title>Comparative genomics of sulfur disproportionating microorganisms.</title>
        <authorList>
            <person name="Ward L.M."/>
            <person name="Bertran E."/>
            <person name="Johnston D."/>
        </authorList>
    </citation>
    <scope>NUCLEOTIDE SEQUENCE [LARGE SCALE GENOMIC DNA]</scope>
    <source>
        <strain evidence="3 4">DSM 14055</strain>
    </source>
</reference>
<organism evidence="3 4">
    <name type="scientific">Desulfofundulus thermobenzoicus</name>
    <dbReference type="NCBI Taxonomy" id="29376"/>
    <lineage>
        <taxon>Bacteria</taxon>
        <taxon>Bacillati</taxon>
        <taxon>Bacillota</taxon>
        <taxon>Clostridia</taxon>
        <taxon>Eubacteriales</taxon>
        <taxon>Peptococcaceae</taxon>
        <taxon>Desulfofundulus</taxon>
    </lineage>
</organism>
<protein>
    <recommendedName>
        <fullName evidence="5">GTP-binding protein</fullName>
    </recommendedName>
</protein>
<feature type="domain" description="CobW/HypB/UreG nucleotide-binding" evidence="1">
    <location>
        <begin position="7"/>
        <end position="181"/>
    </location>
</feature>
<dbReference type="EMBL" id="WHYR01000027">
    <property type="protein sequence ID" value="MQL52727.1"/>
    <property type="molecule type" value="Genomic_DNA"/>
</dbReference>
<dbReference type="InterPro" id="IPR011629">
    <property type="entry name" value="CobW-like_C"/>
</dbReference>
<dbReference type="InterPro" id="IPR003495">
    <property type="entry name" value="CobW/HypB/UreG_nucleotide-bd"/>
</dbReference>
<keyword evidence="4" id="KW-1185">Reference proteome</keyword>
<gene>
    <name evidence="3" type="ORF">GFC01_10725</name>
</gene>
<name>A0A6N7ITD9_9FIRM</name>
<dbReference type="Gene3D" id="3.40.50.300">
    <property type="entry name" value="P-loop containing nucleotide triphosphate hydrolases"/>
    <property type="match status" value="1"/>
</dbReference>